<name>A0AAQ2QAF4_MORBO</name>
<dbReference type="Proteomes" id="UP001163632">
    <property type="component" value="Chromosome"/>
</dbReference>
<evidence type="ECO:0000313" key="3">
    <source>
        <dbReference type="Proteomes" id="UP001163283"/>
    </source>
</evidence>
<evidence type="ECO:0000313" key="4">
    <source>
        <dbReference type="Proteomes" id="UP001163632"/>
    </source>
</evidence>
<dbReference type="AlphaFoldDB" id="A0AAQ2QAF4"/>
<dbReference type="GeneID" id="77188270"/>
<proteinExistence type="predicted"/>
<dbReference type="EMBL" id="CP087830">
    <property type="protein sequence ID" value="UZA02178.1"/>
    <property type="molecule type" value="Genomic_DNA"/>
</dbReference>
<evidence type="ECO:0000313" key="2">
    <source>
        <dbReference type="EMBL" id="UZA50711.1"/>
    </source>
</evidence>
<dbReference type="Proteomes" id="UP001163283">
    <property type="component" value="Chromosome"/>
</dbReference>
<accession>A0AAQ2QAF4</accession>
<evidence type="ECO:0000313" key="1">
    <source>
        <dbReference type="EMBL" id="UZA02178.1"/>
    </source>
</evidence>
<organism evidence="2 3">
    <name type="scientific">Moraxella bovis</name>
    <dbReference type="NCBI Taxonomy" id="476"/>
    <lineage>
        <taxon>Bacteria</taxon>
        <taxon>Pseudomonadati</taxon>
        <taxon>Pseudomonadota</taxon>
        <taxon>Gammaproteobacteria</taxon>
        <taxon>Moraxellales</taxon>
        <taxon>Moraxellaceae</taxon>
        <taxon>Moraxella</taxon>
    </lineage>
</organism>
<dbReference type="InterPro" id="IPR032774">
    <property type="entry name" value="WG_beta_rep"/>
</dbReference>
<dbReference type="KEGG" id="mboi:DQF64_09075"/>
<protein>
    <submittedName>
        <fullName evidence="2">WG repeat-containing protein</fullName>
    </submittedName>
</protein>
<reference evidence="2 3" key="1">
    <citation type="journal article" date="2022" name="BMC Microbiol.">
        <title>Whole genome sequencing of Moraxella bovis strains from North America reveals two genotypes with different genetic determinants.</title>
        <authorList>
            <person name="Wynn E.L."/>
            <person name="Hille M.M."/>
            <person name="Loy J.D."/>
            <person name="Schuller G."/>
            <person name="Kuhn K.L."/>
            <person name="Dickey A.M."/>
            <person name="Bono J.L."/>
            <person name="Clawson M.L."/>
        </authorList>
    </citation>
    <scope>NUCLEOTIDE SEQUENCE [LARGE SCALE GENOMIC DNA]</scope>
    <source>
        <strain evidence="1">SAM102599</strain>
        <strain evidence="2 3">SAM57978</strain>
    </source>
</reference>
<dbReference type="Pfam" id="PF14903">
    <property type="entry name" value="WG_beta_rep"/>
    <property type="match status" value="1"/>
</dbReference>
<gene>
    <name evidence="1" type="ORF">LP092_09265</name>
    <name evidence="2" type="ORF">LP129_09215</name>
</gene>
<keyword evidence="4" id="KW-1185">Reference proteome</keyword>
<dbReference type="EMBL" id="CP087781">
    <property type="protein sequence ID" value="UZA50711.1"/>
    <property type="molecule type" value="Genomic_DNA"/>
</dbReference>
<dbReference type="RefSeq" id="WP_112742410.1">
    <property type="nucleotide sequence ID" value="NZ_CP030241.1"/>
</dbReference>
<sequence>MHQSNPKQKPKQKNRQANLVCFKVNKKGKIYHAKPTTSANQTTKILGFIDKKGEIVIPIQYDNAWFFQTAWQM</sequence>